<reference evidence="2" key="1">
    <citation type="submission" date="2022-04" db="EMBL/GenBank/DDBJ databases">
        <title>A functionally conserved STORR gene fusion in Papaver species that diverged 16.8 million years ago.</title>
        <authorList>
            <person name="Catania T."/>
        </authorList>
    </citation>
    <scope>NUCLEOTIDE SEQUENCE</scope>
    <source>
        <strain evidence="2">S-188037</strain>
    </source>
</reference>
<feature type="coiled-coil region" evidence="1">
    <location>
        <begin position="108"/>
        <end position="135"/>
    </location>
</feature>
<dbReference type="InterPro" id="IPR050426">
    <property type="entry name" value="Glycosyltransferase_28"/>
</dbReference>
<evidence type="ECO:0008006" key="4">
    <source>
        <dbReference type="Google" id="ProtNLM"/>
    </source>
</evidence>
<keyword evidence="1" id="KW-0175">Coiled coil</keyword>
<dbReference type="Gene3D" id="3.40.50.2000">
    <property type="entry name" value="Glycogen Phosphorylase B"/>
    <property type="match status" value="1"/>
</dbReference>
<evidence type="ECO:0000313" key="2">
    <source>
        <dbReference type="EMBL" id="KAI3895656.1"/>
    </source>
</evidence>
<dbReference type="Proteomes" id="UP001202328">
    <property type="component" value="Unassembled WGS sequence"/>
</dbReference>
<keyword evidence="3" id="KW-1185">Reference proteome</keyword>
<dbReference type="AlphaFoldDB" id="A0AAD4SBJ4"/>
<accession>A0AAD4SBJ4</accession>
<gene>
    <name evidence="2" type="ORF">MKW98_025447</name>
</gene>
<evidence type="ECO:0000313" key="3">
    <source>
        <dbReference type="Proteomes" id="UP001202328"/>
    </source>
</evidence>
<organism evidence="2 3">
    <name type="scientific">Papaver atlanticum</name>
    <dbReference type="NCBI Taxonomy" id="357466"/>
    <lineage>
        <taxon>Eukaryota</taxon>
        <taxon>Viridiplantae</taxon>
        <taxon>Streptophyta</taxon>
        <taxon>Embryophyta</taxon>
        <taxon>Tracheophyta</taxon>
        <taxon>Spermatophyta</taxon>
        <taxon>Magnoliopsida</taxon>
        <taxon>Ranunculales</taxon>
        <taxon>Papaveraceae</taxon>
        <taxon>Papaveroideae</taxon>
        <taxon>Papaver</taxon>
    </lineage>
</organism>
<proteinExistence type="predicted"/>
<name>A0AAD4SBJ4_9MAGN</name>
<dbReference type="PANTHER" id="PTHR48050">
    <property type="entry name" value="STEROL 3-BETA-GLUCOSYLTRANSFERASE"/>
    <property type="match status" value="1"/>
</dbReference>
<dbReference type="EMBL" id="JAJJMB010011896">
    <property type="protein sequence ID" value="KAI3895656.1"/>
    <property type="molecule type" value="Genomic_DNA"/>
</dbReference>
<evidence type="ECO:0000256" key="1">
    <source>
        <dbReference type="SAM" id="Coils"/>
    </source>
</evidence>
<comment type="caution">
    <text evidence="2">The sequence shown here is derived from an EMBL/GenBank/DDBJ whole genome shotgun (WGS) entry which is preliminary data.</text>
</comment>
<protein>
    <recommendedName>
        <fullName evidence="4">Sterol 3-beta-glucosyltransferase</fullName>
    </recommendedName>
</protein>
<sequence length="137" mass="15738">MLKRMGTVKHDGTVEFEVPMDVRHGGFDFETADAGSEAVDKEPLDSTDLQYIQQLQIVMLIVGTRGDVQPFIAIGKRLQYIGDKETDRQADRVNQLGQVKESCRTLLLEGIHNTIQQEKRKRRELENHIRKMTWSLT</sequence>
<dbReference type="PANTHER" id="PTHR48050:SF13">
    <property type="entry name" value="STEROL 3-BETA-GLUCOSYLTRANSFERASE UGT80A2"/>
    <property type="match status" value="1"/>
</dbReference>